<keyword evidence="2" id="KW-0812">Transmembrane</keyword>
<organism evidence="3 4">
    <name type="scientific">Candidatus Cryptobacteroides intestinigallinarum</name>
    <dbReference type="NCBI Taxonomy" id="2840767"/>
    <lineage>
        <taxon>Bacteria</taxon>
        <taxon>Pseudomonadati</taxon>
        <taxon>Bacteroidota</taxon>
        <taxon>Bacteroidia</taxon>
        <taxon>Bacteroidales</taxon>
        <taxon>Candidatus Cryptobacteroides</taxon>
    </lineage>
</organism>
<proteinExistence type="predicted"/>
<sequence>MDGQYKKDRARQEKISRAVGISAAAAVHLVLLATALTGGLKYMYPPPQEQAMLLDFSDYEAEVPKQVKTGYEPRAEQADPDQDIKLIQQSQAQHEGTKLNEAPEATSDDFGDVDIKEPPRKKEIDRRALFPAADNKTKKDTLAAQVADRVSDALKAGHAQGNTKTGETSGEPNAQLEGRTVLGTLAKPAYSTQASGKVVVEIWVDRNGNVTSANPGAVGTTLPPGTLWEAAKEVALKAHFNVKSDAPELQKGTITYIFNLR</sequence>
<feature type="compositionally biased region" description="Basic and acidic residues" evidence="1">
    <location>
        <begin position="113"/>
        <end position="123"/>
    </location>
</feature>
<reference evidence="3" key="2">
    <citation type="journal article" date="2021" name="PeerJ">
        <title>Extensive microbial diversity within the chicken gut microbiome revealed by metagenomics and culture.</title>
        <authorList>
            <person name="Gilroy R."/>
            <person name="Ravi A."/>
            <person name="Getino M."/>
            <person name="Pursley I."/>
            <person name="Horton D.L."/>
            <person name="Alikhan N.F."/>
            <person name="Baker D."/>
            <person name="Gharbi K."/>
            <person name="Hall N."/>
            <person name="Watson M."/>
            <person name="Adriaenssens E.M."/>
            <person name="Foster-Nyarko E."/>
            <person name="Jarju S."/>
            <person name="Secka A."/>
            <person name="Antonio M."/>
            <person name="Oren A."/>
            <person name="Chaudhuri R.R."/>
            <person name="La Ragione R."/>
            <person name="Hildebrand F."/>
            <person name="Pallen M.J."/>
        </authorList>
    </citation>
    <scope>NUCLEOTIDE SEQUENCE</scope>
    <source>
        <strain evidence="3">B1-3475</strain>
    </source>
</reference>
<gene>
    <name evidence="3" type="ORF">IAC08_05060</name>
</gene>
<comment type="caution">
    <text evidence="3">The sequence shown here is derived from an EMBL/GenBank/DDBJ whole genome shotgun (WGS) entry which is preliminary data.</text>
</comment>
<dbReference type="EMBL" id="JADIMK010000050">
    <property type="protein sequence ID" value="MBO8455754.1"/>
    <property type="molecule type" value="Genomic_DNA"/>
</dbReference>
<evidence type="ECO:0000256" key="2">
    <source>
        <dbReference type="SAM" id="Phobius"/>
    </source>
</evidence>
<protein>
    <recommendedName>
        <fullName evidence="5">Energy transducer TonB</fullName>
    </recommendedName>
</protein>
<dbReference type="AlphaFoldDB" id="A0A9D9HKY8"/>
<dbReference type="Proteomes" id="UP000823617">
    <property type="component" value="Unassembled WGS sequence"/>
</dbReference>
<keyword evidence="2" id="KW-0472">Membrane</keyword>
<evidence type="ECO:0008006" key="5">
    <source>
        <dbReference type="Google" id="ProtNLM"/>
    </source>
</evidence>
<evidence type="ECO:0000313" key="3">
    <source>
        <dbReference type="EMBL" id="MBO8455754.1"/>
    </source>
</evidence>
<name>A0A9D9HKY8_9BACT</name>
<feature type="region of interest" description="Disordered" evidence="1">
    <location>
        <begin position="90"/>
        <end position="123"/>
    </location>
</feature>
<reference evidence="3" key="1">
    <citation type="submission" date="2020-10" db="EMBL/GenBank/DDBJ databases">
        <authorList>
            <person name="Gilroy R."/>
        </authorList>
    </citation>
    <scope>NUCLEOTIDE SEQUENCE</scope>
    <source>
        <strain evidence="3">B1-3475</strain>
    </source>
</reference>
<evidence type="ECO:0000313" key="4">
    <source>
        <dbReference type="Proteomes" id="UP000823617"/>
    </source>
</evidence>
<keyword evidence="2" id="KW-1133">Transmembrane helix</keyword>
<evidence type="ECO:0000256" key="1">
    <source>
        <dbReference type="SAM" id="MobiDB-lite"/>
    </source>
</evidence>
<accession>A0A9D9HKY8</accession>
<feature type="transmembrane region" description="Helical" evidence="2">
    <location>
        <begin position="21"/>
        <end position="44"/>
    </location>
</feature>
<dbReference type="SUPFAM" id="SSF74653">
    <property type="entry name" value="TolA/TonB C-terminal domain"/>
    <property type="match status" value="1"/>
</dbReference>